<evidence type="ECO:0000256" key="2">
    <source>
        <dbReference type="SAM" id="Phobius"/>
    </source>
</evidence>
<gene>
    <name evidence="4" type="ORF">KDW_49610</name>
</gene>
<dbReference type="NCBIfam" id="NF033580">
    <property type="entry name" value="transpos_IS5_3"/>
    <property type="match status" value="1"/>
</dbReference>
<dbReference type="Pfam" id="PF01609">
    <property type="entry name" value="DDE_Tnp_1"/>
    <property type="match status" value="1"/>
</dbReference>
<dbReference type="AlphaFoldDB" id="A0A5J4KXF3"/>
<dbReference type="InterPro" id="IPR002559">
    <property type="entry name" value="Transposase_11"/>
</dbReference>
<keyword evidence="5" id="KW-1185">Reference proteome</keyword>
<feature type="region of interest" description="Disordered" evidence="1">
    <location>
        <begin position="1"/>
        <end position="22"/>
    </location>
</feature>
<accession>A0A5J4KXF3</accession>
<feature type="transmembrane region" description="Helical" evidence="2">
    <location>
        <begin position="146"/>
        <end position="162"/>
    </location>
</feature>
<name>A0A5J4KXF3_9CHLR</name>
<dbReference type="Proteomes" id="UP000326912">
    <property type="component" value="Unassembled WGS sequence"/>
</dbReference>
<evidence type="ECO:0000259" key="3">
    <source>
        <dbReference type="Pfam" id="PF01609"/>
    </source>
</evidence>
<dbReference type="GO" id="GO:0006313">
    <property type="term" value="P:DNA transposition"/>
    <property type="evidence" value="ECO:0007669"/>
    <property type="project" value="InterPro"/>
</dbReference>
<dbReference type="PANTHER" id="PTHR30007">
    <property type="entry name" value="PHP DOMAIN PROTEIN"/>
    <property type="match status" value="1"/>
</dbReference>
<evidence type="ECO:0000256" key="1">
    <source>
        <dbReference type="SAM" id="MobiDB-lite"/>
    </source>
</evidence>
<comment type="caution">
    <text evidence="4">The sequence shown here is derived from an EMBL/GenBank/DDBJ whole genome shotgun (WGS) entry which is preliminary data.</text>
</comment>
<feature type="compositionally biased region" description="Polar residues" evidence="1">
    <location>
        <begin position="1"/>
        <end position="16"/>
    </location>
</feature>
<dbReference type="EMBL" id="BKZW01000003">
    <property type="protein sequence ID" value="GER90799.1"/>
    <property type="molecule type" value="Genomic_DNA"/>
</dbReference>
<protein>
    <submittedName>
        <fullName evidence="4">IS5 family transposase</fullName>
    </submittedName>
</protein>
<reference evidence="4 5" key="1">
    <citation type="submission" date="2019-10" db="EMBL/GenBank/DDBJ databases">
        <title>Dictyobacter vulcani sp. nov., within the class Ktedonobacteria, isolated from soil of volcanic Mt. Zao.</title>
        <authorList>
            <person name="Zheng Y."/>
            <person name="Wang C.M."/>
            <person name="Sakai Y."/>
            <person name="Abe K."/>
            <person name="Yokota A."/>
            <person name="Yabe S."/>
        </authorList>
    </citation>
    <scope>NUCLEOTIDE SEQUENCE [LARGE SCALE GENOMIC DNA]</scope>
    <source>
        <strain evidence="4 5">W12</strain>
    </source>
</reference>
<dbReference type="GO" id="GO:0003677">
    <property type="term" value="F:DNA binding"/>
    <property type="evidence" value="ECO:0007669"/>
    <property type="project" value="InterPro"/>
</dbReference>
<evidence type="ECO:0000313" key="4">
    <source>
        <dbReference type="EMBL" id="GER90799.1"/>
    </source>
</evidence>
<keyword evidence="2" id="KW-0472">Membrane</keyword>
<dbReference type="GO" id="GO:0004803">
    <property type="term" value="F:transposase activity"/>
    <property type="evidence" value="ECO:0007669"/>
    <property type="project" value="InterPro"/>
</dbReference>
<dbReference type="PANTHER" id="PTHR30007:SF1">
    <property type="entry name" value="BLR1914 PROTEIN"/>
    <property type="match status" value="1"/>
</dbReference>
<evidence type="ECO:0000313" key="5">
    <source>
        <dbReference type="Proteomes" id="UP000326912"/>
    </source>
</evidence>
<proteinExistence type="predicted"/>
<keyword evidence="2" id="KW-0812">Transmembrane</keyword>
<sequence length="163" mass="18928">MPTNMQQEQKGDQNQEALGKSQGGFSTKVHLRVEGQGKPMTVVLTAGHRHETTKFECLMEQGAVKRAGRGRPKLRPKRVLGDKAYSSRKIRRYLKKRGIDYTIPRRSDETRTGPFNRAVYKKRNRVERTINRLKQFRRVATRYEKRAVNFLAMVTLASILLWL</sequence>
<organism evidence="4 5">
    <name type="scientific">Dictyobacter vulcani</name>
    <dbReference type="NCBI Taxonomy" id="2607529"/>
    <lineage>
        <taxon>Bacteria</taxon>
        <taxon>Bacillati</taxon>
        <taxon>Chloroflexota</taxon>
        <taxon>Ktedonobacteria</taxon>
        <taxon>Ktedonobacterales</taxon>
        <taxon>Dictyobacteraceae</taxon>
        <taxon>Dictyobacter</taxon>
    </lineage>
</organism>
<keyword evidence="2" id="KW-1133">Transmembrane helix</keyword>
<feature type="domain" description="Transposase IS4-like" evidence="3">
    <location>
        <begin position="19"/>
        <end position="161"/>
    </location>
</feature>